<reference evidence="1 2" key="1">
    <citation type="submission" date="2021-04" db="EMBL/GenBank/DDBJ databases">
        <title>Complete genome sequence of Stygiolobus sp. KN-1.</title>
        <authorList>
            <person name="Nakamura K."/>
            <person name="Sakai H."/>
            <person name="Kurosawa N."/>
        </authorList>
    </citation>
    <scope>NUCLEOTIDE SEQUENCE [LARGE SCALE GENOMIC DNA]</scope>
    <source>
        <strain evidence="1 2">KN-1</strain>
    </source>
</reference>
<sequence length="87" mass="9911">MAWKFKAGNKVEAKKASCTVDELAVEINKIIQNPELSQEIATELLIKVFTEKKESLDEFKQRYSNVIKGEVIEKIIDITKSKLQADL</sequence>
<dbReference type="RefSeq" id="WP_221287779.1">
    <property type="nucleotide sequence ID" value="NZ_AP024597.1"/>
</dbReference>
<dbReference type="KEGG" id="csty:KN1_23300"/>
<dbReference type="EMBL" id="AP024597">
    <property type="protein sequence ID" value="BCU71033.1"/>
    <property type="molecule type" value="Genomic_DNA"/>
</dbReference>
<organism evidence="1 2">
    <name type="scientific">Stygiolobus caldivivus</name>
    <dbReference type="NCBI Taxonomy" id="2824673"/>
    <lineage>
        <taxon>Archaea</taxon>
        <taxon>Thermoproteota</taxon>
        <taxon>Thermoprotei</taxon>
        <taxon>Sulfolobales</taxon>
        <taxon>Sulfolobaceae</taxon>
        <taxon>Stygiolobus</taxon>
    </lineage>
</organism>
<dbReference type="GeneID" id="66164063"/>
<evidence type="ECO:0000313" key="1">
    <source>
        <dbReference type="EMBL" id="BCU71033.1"/>
    </source>
</evidence>
<dbReference type="AlphaFoldDB" id="A0A8D5U8V7"/>
<gene>
    <name evidence="1" type="ORF">KN1_23300</name>
</gene>
<accession>A0A8D5U8V7</accession>
<name>A0A8D5U8V7_9CREN</name>
<dbReference type="Proteomes" id="UP000825123">
    <property type="component" value="Chromosome"/>
</dbReference>
<evidence type="ECO:0000313" key="2">
    <source>
        <dbReference type="Proteomes" id="UP000825123"/>
    </source>
</evidence>
<keyword evidence="2" id="KW-1185">Reference proteome</keyword>
<proteinExistence type="predicted"/>
<protein>
    <submittedName>
        <fullName evidence="1">Uncharacterized protein</fullName>
    </submittedName>
</protein>